<evidence type="ECO:0000313" key="3">
    <source>
        <dbReference type="Proteomes" id="UP001152798"/>
    </source>
</evidence>
<dbReference type="EMBL" id="OV725082">
    <property type="protein sequence ID" value="CAH1404664.1"/>
    <property type="molecule type" value="Genomic_DNA"/>
</dbReference>
<dbReference type="Proteomes" id="UP001152798">
    <property type="component" value="Chromosome 6"/>
</dbReference>
<evidence type="ECO:0000256" key="1">
    <source>
        <dbReference type="SAM" id="MobiDB-lite"/>
    </source>
</evidence>
<reference evidence="2" key="1">
    <citation type="submission" date="2022-01" db="EMBL/GenBank/DDBJ databases">
        <authorList>
            <person name="King R."/>
        </authorList>
    </citation>
    <scope>NUCLEOTIDE SEQUENCE</scope>
</reference>
<evidence type="ECO:0000313" key="2">
    <source>
        <dbReference type="EMBL" id="CAH1404664.1"/>
    </source>
</evidence>
<keyword evidence="3" id="KW-1185">Reference proteome</keyword>
<feature type="region of interest" description="Disordered" evidence="1">
    <location>
        <begin position="53"/>
        <end position="93"/>
    </location>
</feature>
<sequence>MSIARSFPAKRYRYLHEKRLQRRAVSLVSLLQRQAPSLGALIKQKCHQDERPSCASQVSQQPDNSEGAATIACPAKAKQGSSVEDTKAGLGAS</sequence>
<name>A0A9P0MTQ4_NEZVI</name>
<accession>A0A9P0MTQ4</accession>
<proteinExistence type="predicted"/>
<gene>
    <name evidence="2" type="ORF">NEZAVI_LOCUS13033</name>
</gene>
<dbReference type="AlphaFoldDB" id="A0A9P0MTQ4"/>
<protein>
    <submittedName>
        <fullName evidence="2">Uncharacterized protein</fullName>
    </submittedName>
</protein>
<feature type="compositionally biased region" description="Polar residues" evidence="1">
    <location>
        <begin position="54"/>
        <end position="64"/>
    </location>
</feature>
<organism evidence="2 3">
    <name type="scientific">Nezara viridula</name>
    <name type="common">Southern green stink bug</name>
    <name type="synonym">Cimex viridulus</name>
    <dbReference type="NCBI Taxonomy" id="85310"/>
    <lineage>
        <taxon>Eukaryota</taxon>
        <taxon>Metazoa</taxon>
        <taxon>Ecdysozoa</taxon>
        <taxon>Arthropoda</taxon>
        <taxon>Hexapoda</taxon>
        <taxon>Insecta</taxon>
        <taxon>Pterygota</taxon>
        <taxon>Neoptera</taxon>
        <taxon>Paraneoptera</taxon>
        <taxon>Hemiptera</taxon>
        <taxon>Heteroptera</taxon>
        <taxon>Panheteroptera</taxon>
        <taxon>Pentatomomorpha</taxon>
        <taxon>Pentatomoidea</taxon>
        <taxon>Pentatomidae</taxon>
        <taxon>Pentatominae</taxon>
        <taxon>Nezara</taxon>
    </lineage>
</organism>